<evidence type="ECO:0000256" key="1">
    <source>
        <dbReference type="ARBA" id="ARBA00009320"/>
    </source>
</evidence>
<reference evidence="2" key="2">
    <citation type="submission" date="2020-09" db="EMBL/GenBank/DDBJ databases">
        <authorList>
            <person name="Sun Q."/>
            <person name="Sedlacek I."/>
        </authorList>
    </citation>
    <scope>NUCLEOTIDE SEQUENCE</scope>
    <source>
        <strain evidence="2">CCM 7905</strain>
    </source>
</reference>
<dbReference type="Pfam" id="PF01063">
    <property type="entry name" value="Aminotran_4"/>
    <property type="match status" value="1"/>
</dbReference>
<dbReference type="InterPro" id="IPR036038">
    <property type="entry name" value="Aminotransferase-like"/>
</dbReference>
<keyword evidence="2" id="KW-0456">Lyase</keyword>
<keyword evidence="3" id="KW-1185">Reference proteome</keyword>
<dbReference type="PANTHER" id="PTHR42743">
    <property type="entry name" value="AMINO-ACID AMINOTRANSFERASE"/>
    <property type="match status" value="1"/>
</dbReference>
<dbReference type="Gene3D" id="3.20.10.10">
    <property type="entry name" value="D-amino Acid Aminotransferase, subunit A, domain 2"/>
    <property type="match status" value="1"/>
</dbReference>
<name>A0A917LH95_9NOCA</name>
<evidence type="ECO:0000313" key="2">
    <source>
        <dbReference type="EMBL" id="GGG23055.1"/>
    </source>
</evidence>
<accession>A0A917LH95</accession>
<dbReference type="AlphaFoldDB" id="A0A917LH95"/>
<dbReference type="EMBL" id="BMCU01000005">
    <property type="protein sequence ID" value="GGG23055.1"/>
    <property type="molecule type" value="Genomic_DNA"/>
</dbReference>
<dbReference type="InterPro" id="IPR050571">
    <property type="entry name" value="Class-IV_PLP-Dep_Aminotrnsfr"/>
</dbReference>
<dbReference type="PANTHER" id="PTHR42743:SF11">
    <property type="entry name" value="AMINODEOXYCHORISMATE LYASE"/>
    <property type="match status" value="1"/>
</dbReference>
<evidence type="ECO:0000313" key="3">
    <source>
        <dbReference type="Proteomes" id="UP000654257"/>
    </source>
</evidence>
<dbReference type="Proteomes" id="UP000654257">
    <property type="component" value="Unassembled WGS sequence"/>
</dbReference>
<dbReference type="InterPro" id="IPR043131">
    <property type="entry name" value="BCAT-like_N"/>
</dbReference>
<dbReference type="GO" id="GO:0005829">
    <property type="term" value="C:cytosol"/>
    <property type="evidence" value="ECO:0007669"/>
    <property type="project" value="TreeGrafter"/>
</dbReference>
<dbReference type="GO" id="GO:0046394">
    <property type="term" value="P:carboxylic acid biosynthetic process"/>
    <property type="evidence" value="ECO:0007669"/>
    <property type="project" value="UniProtKB-ARBA"/>
</dbReference>
<dbReference type="NCBIfam" id="NF005886">
    <property type="entry name" value="PRK07849.1-1"/>
    <property type="match status" value="1"/>
</dbReference>
<dbReference type="Gene3D" id="3.30.470.10">
    <property type="match status" value="1"/>
</dbReference>
<dbReference type="RefSeq" id="WP_188546776.1">
    <property type="nucleotide sequence ID" value="NZ_BMCU01000005.1"/>
</dbReference>
<dbReference type="InterPro" id="IPR043132">
    <property type="entry name" value="BCAT-like_C"/>
</dbReference>
<reference evidence="2" key="1">
    <citation type="journal article" date="2014" name="Int. J. Syst. Evol. Microbiol.">
        <title>Complete genome sequence of Corynebacterium casei LMG S-19264T (=DSM 44701T), isolated from a smear-ripened cheese.</title>
        <authorList>
            <consortium name="US DOE Joint Genome Institute (JGI-PGF)"/>
            <person name="Walter F."/>
            <person name="Albersmeier A."/>
            <person name="Kalinowski J."/>
            <person name="Ruckert C."/>
        </authorList>
    </citation>
    <scope>NUCLEOTIDE SEQUENCE</scope>
    <source>
        <strain evidence="2">CCM 7905</strain>
    </source>
</reference>
<gene>
    <name evidence="2" type="ORF">GCM10007304_41100</name>
</gene>
<protein>
    <submittedName>
        <fullName evidence="2">4-amino-4-deoxychorismate lyase</fullName>
    </submittedName>
</protein>
<proteinExistence type="inferred from homology"/>
<comment type="similarity">
    <text evidence="1">Belongs to the class-IV pyridoxal-phosphate-dependent aminotransferase family.</text>
</comment>
<sequence>MSSRVLVGLDGAVLDPDAPLLFADDLAAVRGDGIFETLLVRGRRVCTLDLHLARLTTSAEAMDLPAPDLPRWRTAVAAAVKAWDSDDEGVMRMSIGRGRESGGPPTGYVTVGPLADRVRSARRDGVSVVTLPRGLSIEAASSPWQLLGAKTLSYAINMAALRYAAGLGADDVVFVSSEGMVLEGPRSTVVAVTGQSLLTPPVEYGVLRGTTVSALFEVASGSGYECAYAPLRPADLIVADSVWLVSSVTLAARVRSLDGLARAERPGDDEIRTLVDLAVESI</sequence>
<dbReference type="SUPFAM" id="SSF56752">
    <property type="entry name" value="D-aminoacid aminotransferase-like PLP-dependent enzymes"/>
    <property type="match status" value="1"/>
</dbReference>
<dbReference type="GO" id="GO:0016829">
    <property type="term" value="F:lyase activity"/>
    <property type="evidence" value="ECO:0007669"/>
    <property type="project" value="UniProtKB-KW"/>
</dbReference>
<organism evidence="2 3">
    <name type="scientific">Rhodococcoides trifolii</name>
    <dbReference type="NCBI Taxonomy" id="908250"/>
    <lineage>
        <taxon>Bacteria</taxon>
        <taxon>Bacillati</taxon>
        <taxon>Actinomycetota</taxon>
        <taxon>Actinomycetes</taxon>
        <taxon>Mycobacteriales</taxon>
        <taxon>Nocardiaceae</taxon>
        <taxon>Rhodococcoides</taxon>
    </lineage>
</organism>
<dbReference type="InterPro" id="IPR001544">
    <property type="entry name" value="Aminotrans_IV"/>
</dbReference>
<dbReference type="NCBIfam" id="NF005887">
    <property type="entry name" value="PRK07849.1-2"/>
    <property type="match status" value="1"/>
</dbReference>
<comment type="caution">
    <text evidence="2">The sequence shown here is derived from an EMBL/GenBank/DDBJ whole genome shotgun (WGS) entry which is preliminary data.</text>
</comment>